<dbReference type="InterPro" id="IPR036179">
    <property type="entry name" value="Ig-like_dom_sf"/>
</dbReference>
<gene>
    <name evidence="14" type="ORF">COCON_G00084480</name>
</gene>
<evidence type="ECO:0000313" key="15">
    <source>
        <dbReference type="Proteomes" id="UP001152803"/>
    </source>
</evidence>
<evidence type="ECO:0000256" key="10">
    <source>
        <dbReference type="ARBA" id="ARBA00023319"/>
    </source>
</evidence>
<dbReference type="Gene3D" id="2.60.40.10">
    <property type="entry name" value="Immunoglobulins"/>
    <property type="match status" value="2"/>
</dbReference>
<dbReference type="OrthoDB" id="9983389at2759"/>
<evidence type="ECO:0000256" key="2">
    <source>
        <dbReference type="ARBA" id="ARBA00022475"/>
    </source>
</evidence>
<keyword evidence="9" id="KW-0325">Glycoprotein</keyword>
<evidence type="ECO:0000313" key="14">
    <source>
        <dbReference type="EMBL" id="KAJ8276696.1"/>
    </source>
</evidence>
<evidence type="ECO:0000256" key="4">
    <source>
        <dbReference type="ARBA" id="ARBA00022729"/>
    </source>
</evidence>
<dbReference type="InterPro" id="IPR053896">
    <property type="entry name" value="BTN3A2-like_Ig-C"/>
</dbReference>
<evidence type="ECO:0000256" key="8">
    <source>
        <dbReference type="ARBA" id="ARBA00023170"/>
    </source>
</evidence>
<dbReference type="SUPFAM" id="SSF48726">
    <property type="entry name" value="Immunoglobulin"/>
    <property type="match status" value="2"/>
</dbReference>
<keyword evidence="10" id="KW-0393">Immunoglobulin domain</keyword>
<keyword evidence="6 12" id="KW-0472">Membrane</keyword>
<dbReference type="InterPro" id="IPR051713">
    <property type="entry name" value="T-cell_Activation_Regulation"/>
</dbReference>
<dbReference type="AlphaFoldDB" id="A0A9Q1I293"/>
<evidence type="ECO:0000259" key="13">
    <source>
        <dbReference type="PROSITE" id="PS50835"/>
    </source>
</evidence>
<dbReference type="Proteomes" id="UP001152803">
    <property type="component" value="Unassembled WGS sequence"/>
</dbReference>
<feature type="domain" description="Ig-like" evidence="13">
    <location>
        <begin position="138"/>
        <end position="234"/>
    </location>
</feature>
<dbReference type="GO" id="GO:0031295">
    <property type="term" value="P:T cell costimulation"/>
    <property type="evidence" value="ECO:0007669"/>
    <property type="project" value="TreeGrafter"/>
</dbReference>
<dbReference type="PANTHER" id="PTHR25466:SF14">
    <property type="entry name" value="BUTYROPHILIN SUBFAMILY 2 MEMBER A2-LIKE-RELATED"/>
    <property type="match status" value="1"/>
</dbReference>
<evidence type="ECO:0000256" key="3">
    <source>
        <dbReference type="ARBA" id="ARBA00022692"/>
    </source>
</evidence>
<dbReference type="GO" id="GO:0009897">
    <property type="term" value="C:external side of plasma membrane"/>
    <property type="evidence" value="ECO:0007669"/>
    <property type="project" value="TreeGrafter"/>
</dbReference>
<dbReference type="PROSITE" id="PS50835">
    <property type="entry name" value="IG_LIKE"/>
    <property type="match status" value="2"/>
</dbReference>
<evidence type="ECO:0000256" key="1">
    <source>
        <dbReference type="ARBA" id="ARBA00004251"/>
    </source>
</evidence>
<accession>A0A9Q1I293</accession>
<evidence type="ECO:0000256" key="11">
    <source>
        <dbReference type="SAM" id="MobiDB-lite"/>
    </source>
</evidence>
<keyword evidence="3 12" id="KW-0812">Transmembrane</keyword>
<dbReference type="GO" id="GO:0042130">
    <property type="term" value="P:negative regulation of T cell proliferation"/>
    <property type="evidence" value="ECO:0007669"/>
    <property type="project" value="TreeGrafter"/>
</dbReference>
<keyword evidence="5 12" id="KW-1133">Transmembrane helix</keyword>
<dbReference type="Pfam" id="PF22705">
    <property type="entry name" value="C2-set_3"/>
    <property type="match status" value="1"/>
</dbReference>
<reference evidence="14" key="1">
    <citation type="journal article" date="2023" name="Science">
        <title>Genome structures resolve the early diversification of teleost fishes.</title>
        <authorList>
            <person name="Parey E."/>
            <person name="Louis A."/>
            <person name="Montfort J."/>
            <person name="Bouchez O."/>
            <person name="Roques C."/>
            <person name="Iampietro C."/>
            <person name="Lluch J."/>
            <person name="Castinel A."/>
            <person name="Donnadieu C."/>
            <person name="Desvignes T."/>
            <person name="Floi Bucao C."/>
            <person name="Jouanno E."/>
            <person name="Wen M."/>
            <person name="Mejri S."/>
            <person name="Dirks R."/>
            <person name="Jansen H."/>
            <person name="Henkel C."/>
            <person name="Chen W.J."/>
            <person name="Zahm M."/>
            <person name="Cabau C."/>
            <person name="Klopp C."/>
            <person name="Thompson A.W."/>
            <person name="Robinson-Rechavi M."/>
            <person name="Braasch I."/>
            <person name="Lecointre G."/>
            <person name="Bobe J."/>
            <person name="Postlethwait J.H."/>
            <person name="Berthelot C."/>
            <person name="Roest Crollius H."/>
            <person name="Guiguen Y."/>
        </authorList>
    </citation>
    <scope>NUCLEOTIDE SEQUENCE</scope>
    <source>
        <strain evidence="14">Concon-B</strain>
    </source>
</reference>
<dbReference type="GO" id="GO:0042102">
    <property type="term" value="P:positive regulation of T cell proliferation"/>
    <property type="evidence" value="ECO:0007669"/>
    <property type="project" value="TreeGrafter"/>
</dbReference>
<comment type="caution">
    <text evidence="14">The sequence shown here is derived from an EMBL/GenBank/DDBJ whole genome shotgun (WGS) entry which is preliminary data.</text>
</comment>
<dbReference type="PANTHER" id="PTHR25466">
    <property type="entry name" value="T-LYMPHOCYTE ACTIVATION ANTIGEN"/>
    <property type="match status" value="1"/>
</dbReference>
<evidence type="ECO:0000256" key="6">
    <source>
        <dbReference type="ARBA" id="ARBA00023136"/>
    </source>
</evidence>
<dbReference type="GO" id="GO:0006955">
    <property type="term" value="P:immune response"/>
    <property type="evidence" value="ECO:0007669"/>
    <property type="project" value="TreeGrafter"/>
</dbReference>
<feature type="region of interest" description="Disordered" evidence="11">
    <location>
        <begin position="67"/>
        <end position="90"/>
    </location>
</feature>
<dbReference type="InterPro" id="IPR007110">
    <property type="entry name" value="Ig-like_dom"/>
</dbReference>
<keyword evidence="2" id="KW-1003">Cell membrane</keyword>
<proteinExistence type="predicted"/>
<evidence type="ECO:0000256" key="9">
    <source>
        <dbReference type="ARBA" id="ARBA00023180"/>
    </source>
</evidence>
<feature type="domain" description="Ig-like" evidence="13">
    <location>
        <begin position="29"/>
        <end position="129"/>
    </location>
</feature>
<organism evidence="14 15">
    <name type="scientific">Conger conger</name>
    <name type="common">Conger eel</name>
    <name type="synonym">Muraena conger</name>
    <dbReference type="NCBI Taxonomy" id="82655"/>
    <lineage>
        <taxon>Eukaryota</taxon>
        <taxon>Metazoa</taxon>
        <taxon>Chordata</taxon>
        <taxon>Craniata</taxon>
        <taxon>Vertebrata</taxon>
        <taxon>Euteleostomi</taxon>
        <taxon>Actinopterygii</taxon>
        <taxon>Neopterygii</taxon>
        <taxon>Teleostei</taxon>
        <taxon>Anguilliformes</taxon>
        <taxon>Congridae</taxon>
        <taxon>Conger</taxon>
    </lineage>
</organism>
<evidence type="ECO:0000256" key="12">
    <source>
        <dbReference type="SAM" id="Phobius"/>
    </source>
</evidence>
<keyword evidence="15" id="KW-1185">Reference proteome</keyword>
<feature type="transmembrane region" description="Helical" evidence="12">
    <location>
        <begin position="243"/>
        <end position="263"/>
    </location>
</feature>
<dbReference type="GO" id="GO:0071222">
    <property type="term" value="P:cellular response to lipopolysaccharide"/>
    <property type="evidence" value="ECO:0007669"/>
    <property type="project" value="TreeGrafter"/>
</dbReference>
<evidence type="ECO:0000256" key="5">
    <source>
        <dbReference type="ARBA" id="ARBA00022989"/>
    </source>
</evidence>
<name>A0A9Q1I293_CONCO</name>
<dbReference type="InterPro" id="IPR013783">
    <property type="entry name" value="Ig-like_fold"/>
</dbReference>
<keyword evidence="4" id="KW-0732">Signal</keyword>
<sequence>MEMLHCYCEIVTSRTVANILATPVPHREPRSSWVDMKVHAPIRSVNIEKIDEEVICSSQGIYPAPNVSWTTDPPTQSDMLKDSTQTTRDPNGLYSVQSKVRFMGNVSNYAYICSVTSADGMQKWKTSMRQQEIDSINGGNLTIPCLAPGTFKPSNFTLKWTITKAKATKPEVILTFNNLTLHISNPWKNQASVDPDQVLSGNGTLWLQNLENSAQTETYTCEFSAFQFQHLVLTDVTLGGNQLPSWIIAVIVVIVIVIGIWIWDRDLDLEKTSNRKNRGKVKLY</sequence>
<keyword evidence="8" id="KW-0675">Receptor</keyword>
<protein>
    <recommendedName>
        <fullName evidence="13">Ig-like domain-containing protein</fullName>
    </recommendedName>
</protein>
<dbReference type="GO" id="GO:0007166">
    <property type="term" value="P:cell surface receptor signaling pathway"/>
    <property type="evidence" value="ECO:0007669"/>
    <property type="project" value="TreeGrafter"/>
</dbReference>
<comment type="subcellular location">
    <subcellularLocation>
        <location evidence="1">Cell membrane</location>
        <topology evidence="1">Single-pass type I membrane protein</topology>
    </subcellularLocation>
</comment>
<keyword evidence="7" id="KW-1015">Disulfide bond</keyword>
<dbReference type="EMBL" id="JAFJMO010000005">
    <property type="protein sequence ID" value="KAJ8276696.1"/>
    <property type="molecule type" value="Genomic_DNA"/>
</dbReference>
<evidence type="ECO:0000256" key="7">
    <source>
        <dbReference type="ARBA" id="ARBA00023157"/>
    </source>
</evidence>